<name>A0A1F4VFZ1_UNCKA</name>
<dbReference type="AlphaFoldDB" id="A0A1F4VFZ1"/>
<proteinExistence type="predicted"/>
<accession>A0A1F4VFZ1</accession>
<reference evidence="1 2" key="1">
    <citation type="journal article" date="2016" name="Nat. Commun.">
        <title>Thousands of microbial genomes shed light on interconnected biogeochemical processes in an aquifer system.</title>
        <authorList>
            <person name="Anantharaman K."/>
            <person name="Brown C.T."/>
            <person name="Hug L.A."/>
            <person name="Sharon I."/>
            <person name="Castelle C.J."/>
            <person name="Probst A.J."/>
            <person name="Thomas B.C."/>
            <person name="Singh A."/>
            <person name="Wilkins M.J."/>
            <person name="Karaoz U."/>
            <person name="Brodie E.L."/>
            <person name="Williams K.H."/>
            <person name="Hubbard S.S."/>
            <person name="Banfield J.F."/>
        </authorList>
    </citation>
    <scope>NUCLEOTIDE SEQUENCE [LARGE SCALE GENOMIC DNA]</scope>
</reference>
<sequence length="165" mass="19140">MVRPKTLALGLISVIILWFAVVVFVDAKALSDLTFIKQNETDYEILLGNEKFILRYVPKESIEPHFGMAFNEFGSEYALVRNDLPPRVQRFVALHEIYHLHDFRNTIHRSTILQEIHANTAALLYEPIGFLQTVFLTITDPERLIYYLKYYLQSADTSIPPPTIR</sequence>
<protein>
    <submittedName>
        <fullName evidence="1">Uncharacterized protein</fullName>
    </submittedName>
</protein>
<comment type="caution">
    <text evidence="1">The sequence shown here is derived from an EMBL/GenBank/DDBJ whole genome shotgun (WGS) entry which is preliminary data.</text>
</comment>
<organism evidence="1 2">
    <name type="scientific">candidate division WWE3 bacterium RIFCSPHIGHO2_01_FULL_48_15</name>
    <dbReference type="NCBI Taxonomy" id="1802619"/>
    <lineage>
        <taxon>Bacteria</taxon>
        <taxon>Katanobacteria</taxon>
    </lineage>
</organism>
<dbReference type="Proteomes" id="UP000179005">
    <property type="component" value="Unassembled WGS sequence"/>
</dbReference>
<gene>
    <name evidence="1" type="ORF">A2797_02245</name>
</gene>
<evidence type="ECO:0000313" key="1">
    <source>
        <dbReference type="EMBL" id="OGC56152.1"/>
    </source>
</evidence>
<dbReference type="STRING" id="1802619.A2797_02245"/>
<dbReference type="EMBL" id="MEVC01000003">
    <property type="protein sequence ID" value="OGC56152.1"/>
    <property type="molecule type" value="Genomic_DNA"/>
</dbReference>
<evidence type="ECO:0000313" key="2">
    <source>
        <dbReference type="Proteomes" id="UP000179005"/>
    </source>
</evidence>